<keyword evidence="7" id="KW-0687">Ribonucleoprotein</keyword>
<dbReference type="AlphaFoldDB" id="A0A7G1HS61"/>
<keyword evidence="2 6" id="KW-0963">Cytoplasm</keyword>
<proteinExistence type="inferred from homology"/>
<feature type="binding site" evidence="6">
    <location>
        <position position="216"/>
    </location>
    <ligand>
        <name>S-adenosyl-L-methionine</name>
        <dbReference type="ChEBI" id="CHEBI:59789"/>
    </ligand>
</feature>
<reference evidence="8" key="1">
    <citation type="submission" date="2020-07" db="EMBL/GenBank/DDBJ databases">
        <title>Complete genome sequencing of Coprobacter sp. strain 2CBH44.</title>
        <authorList>
            <person name="Sakamoto M."/>
            <person name="Murakami T."/>
            <person name="Mori H."/>
        </authorList>
    </citation>
    <scope>NUCLEOTIDE SEQUENCE [LARGE SCALE GENOMIC DNA]</scope>
    <source>
        <strain evidence="8">2CBH44</strain>
    </source>
</reference>
<dbReference type="CDD" id="cd02440">
    <property type="entry name" value="AdoMet_MTases"/>
    <property type="match status" value="1"/>
</dbReference>
<dbReference type="Proteomes" id="UP000594042">
    <property type="component" value="Chromosome"/>
</dbReference>
<evidence type="ECO:0000313" key="7">
    <source>
        <dbReference type="EMBL" id="BCI62320.1"/>
    </source>
</evidence>
<keyword evidence="3 6" id="KW-0489">Methyltransferase</keyword>
<evidence type="ECO:0000313" key="8">
    <source>
        <dbReference type="Proteomes" id="UP000594042"/>
    </source>
</evidence>
<keyword evidence="7" id="KW-0689">Ribosomal protein</keyword>
<gene>
    <name evidence="6 7" type="primary">prmA</name>
    <name evidence="7" type="ORF">Cop2CBH44_06730</name>
</gene>
<evidence type="ECO:0000256" key="3">
    <source>
        <dbReference type="ARBA" id="ARBA00022603"/>
    </source>
</evidence>
<dbReference type="HAMAP" id="MF_00735">
    <property type="entry name" value="Methyltr_PrmA"/>
    <property type="match status" value="1"/>
</dbReference>
<sequence>MNDYINVKVQITPYSETVSDILSALLADIGFESFVQTATGLDAYIQTSLFNKEKLESVIENFPFNATISYVIESIKGKNWNEEWEKNYFQPIVIDNECVIYSTHHKNIPQAKYSIIIDPKMAFGTGHHETTSLILTSILKGNVSGKKVLDMGCGTAVLAILAAKRGADKITAIDIDPFAYENAVENIALNNVSDISVKLGGVELLGNETYDIIYANINRNILLNDMHVYVRCMHSGSEIYFSGFYVDDIPVIKEEAEKCDLKFENYIEKNKWVATKFIKR</sequence>
<keyword evidence="5 6" id="KW-0949">S-adenosyl-L-methionine</keyword>
<dbReference type="InterPro" id="IPR050078">
    <property type="entry name" value="Ribosomal_L11_MeTrfase_PrmA"/>
</dbReference>
<dbReference type="SUPFAM" id="SSF53335">
    <property type="entry name" value="S-adenosyl-L-methionine-dependent methyltransferases"/>
    <property type="match status" value="1"/>
</dbReference>
<dbReference type="EC" id="2.1.1.-" evidence="6"/>
<evidence type="ECO:0000256" key="2">
    <source>
        <dbReference type="ARBA" id="ARBA00022490"/>
    </source>
</evidence>
<keyword evidence="4 6" id="KW-0808">Transferase</keyword>
<dbReference type="InterPro" id="IPR004498">
    <property type="entry name" value="Ribosomal_PrmA_MeTrfase"/>
</dbReference>
<dbReference type="PANTHER" id="PTHR43648:SF1">
    <property type="entry name" value="ELECTRON TRANSFER FLAVOPROTEIN BETA SUBUNIT LYSINE METHYLTRANSFERASE"/>
    <property type="match status" value="1"/>
</dbReference>
<comment type="subcellular location">
    <subcellularLocation>
        <location evidence="6">Cytoplasm</location>
    </subcellularLocation>
</comment>
<feature type="binding site" evidence="6">
    <location>
        <position position="152"/>
    </location>
    <ligand>
        <name>S-adenosyl-L-methionine</name>
        <dbReference type="ChEBI" id="CHEBI:59789"/>
    </ligand>
</feature>
<dbReference type="InterPro" id="IPR029063">
    <property type="entry name" value="SAM-dependent_MTases_sf"/>
</dbReference>
<dbReference type="GO" id="GO:0008276">
    <property type="term" value="F:protein methyltransferase activity"/>
    <property type="evidence" value="ECO:0007669"/>
    <property type="project" value="UniProtKB-UniRule"/>
</dbReference>
<dbReference type="NCBIfam" id="NF001785">
    <property type="entry name" value="PRK00517.2-2"/>
    <property type="match status" value="1"/>
</dbReference>
<evidence type="ECO:0000256" key="6">
    <source>
        <dbReference type="HAMAP-Rule" id="MF_00735"/>
    </source>
</evidence>
<feature type="binding site" evidence="6">
    <location>
        <position position="174"/>
    </location>
    <ligand>
        <name>S-adenosyl-L-methionine</name>
        <dbReference type="ChEBI" id="CHEBI:59789"/>
    </ligand>
</feature>
<dbReference type="GO" id="GO:0005840">
    <property type="term" value="C:ribosome"/>
    <property type="evidence" value="ECO:0007669"/>
    <property type="project" value="UniProtKB-KW"/>
</dbReference>
<dbReference type="PIRSF" id="PIRSF000401">
    <property type="entry name" value="RPL11_MTase"/>
    <property type="match status" value="1"/>
</dbReference>
<feature type="binding site" evidence="6">
    <location>
        <position position="131"/>
    </location>
    <ligand>
        <name>S-adenosyl-L-methionine</name>
        <dbReference type="ChEBI" id="CHEBI:59789"/>
    </ligand>
</feature>
<keyword evidence="8" id="KW-1185">Reference proteome</keyword>
<evidence type="ECO:0000256" key="5">
    <source>
        <dbReference type="ARBA" id="ARBA00022691"/>
    </source>
</evidence>
<protein>
    <recommendedName>
        <fullName evidence="6">Ribosomal protein L11 methyltransferase</fullName>
        <shortName evidence="6">L11 Mtase</shortName>
        <ecNumber evidence="6">2.1.1.-</ecNumber>
    </recommendedName>
</protein>
<accession>A0A7G1HS61</accession>
<name>A0A7G1HS61_9BACT</name>
<dbReference type="RefSeq" id="WP_021930355.1">
    <property type="nucleotide sequence ID" value="NZ_AP023322.1"/>
</dbReference>
<comment type="function">
    <text evidence="6">Methylates ribosomal protein L11.</text>
</comment>
<dbReference type="Pfam" id="PF06325">
    <property type="entry name" value="PrmA"/>
    <property type="match status" value="1"/>
</dbReference>
<organism evidence="7 8">
    <name type="scientific">Coprobacter secundus subsp. similis</name>
    <dbReference type="NCBI Taxonomy" id="2751153"/>
    <lineage>
        <taxon>Bacteria</taxon>
        <taxon>Pseudomonadati</taxon>
        <taxon>Bacteroidota</taxon>
        <taxon>Bacteroidia</taxon>
        <taxon>Bacteroidales</taxon>
        <taxon>Barnesiellaceae</taxon>
        <taxon>Coprobacter</taxon>
    </lineage>
</organism>
<comment type="catalytic activity">
    <reaction evidence="6">
        <text>L-lysyl-[protein] + 3 S-adenosyl-L-methionine = N(6),N(6),N(6)-trimethyl-L-lysyl-[protein] + 3 S-adenosyl-L-homocysteine + 3 H(+)</text>
        <dbReference type="Rhea" id="RHEA:54192"/>
        <dbReference type="Rhea" id="RHEA-COMP:9752"/>
        <dbReference type="Rhea" id="RHEA-COMP:13826"/>
        <dbReference type="ChEBI" id="CHEBI:15378"/>
        <dbReference type="ChEBI" id="CHEBI:29969"/>
        <dbReference type="ChEBI" id="CHEBI:57856"/>
        <dbReference type="ChEBI" id="CHEBI:59789"/>
        <dbReference type="ChEBI" id="CHEBI:61961"/>
    </reaction>
</comment>
<dbReference type="GO" id="GO:0032259">
    <property type="term" value="P:methylation"/>
    <property type="evidence" value="ECO:0007669"/>
    <property type="project" value="UniProtKB-KW"/>
</dbReference>
<dbReference type="PANTHER" id="PTHR43648">
    <property type="entry name" value="ELECTRON TRANSFER FLAVOPROTEIN BETA SUBUNIT LYSINE METHYLTRANSFERASE"/>
    <property type="match status" value="1"/>
</dbReference>
<evidence type="ECO:0000256" key="1">
    <source>
        <dbReference type="ARBA" id="ARBA00009741"/>
    </source>
</evidence>
<dbReference type="GO" id="GO:0005737">
    <property type="term" value="C:cytoplasm"/>
    <property type="evidence" value="ECO:0007669"/>
    <property type="project" value="UniProtKB-SubCell"/>
</dbReference>
<evidence type="ECO:0000256" key="4">
    <source>
        <dbReference type="ARBA" id="ARBA00022679"/>
    </source>
</evidence>
<dbReference type="KEGG" id="copr:Cop2CBH44_06730"/>
<dbReference type="Gene3D" id="3.40.50.150">
    <property type="entry name" value="Vaccinia Virus protein VP39"/>
    <property type="match status" value="1"/>
</dbReference>
<comment type="similarity">
    <text evidence="1 6">Belongs to the methyltransferase superfamily. PrmA family.</text>
</comment>
<dbReference type="EMBL" id="AP023322">
    <property type="protein sequence ID" value="BCI62320.1"/>
    <property type="molecule type" value="Genomic_DNA"/>
</dbReference>